<dbReference type="RefSeq" id="WP_064231368.1">
    <property type="nucleotide sequence ID" value="NZ_LVZK01000001.1"/>
</dbReference>
<comment type="caution">
    <text evidence="2">The sequence shown here is derived from an EMBL/GenBank/DDBJ whole genome shotgun (WGS) entry which is preliminary data.</text>
</comment>
<keyword evidence="3" id="KW-1185">Reference proteome</keyword>
<name>A0A179B6J1_9ACTO</name>
<dbReference type="Proteomes" id="UP000078368">
    <property type="component" value="Unassembled WGS sequence"/>
</dbReference>
<proteinExistence type="predicted"/>
<evidence type="ECO:0000313" key="2">
    <source>
        <dbReference type="EMBL" id="OAP86654.1"/>
    </source>
</evidence>
<evidence type="ECO:0000256" key="1">
    <source>
        <dbReference type="SAM" id="Phobius"/>
    </source>
</evidence>
<feature type="transmembrane region" description="Helical" evidence="1">
    <location>
        <begin position="6"/>
        <end position="27"/>
    </location>
</feature>
<sequence>MFAITGGGTIFVSFVLTIACIVCAVVYGPRFRWEGHHEAWGILVRSGIVLLAILWGCITVLLLFNRVTLTVTSFGDLDAFLYLLGFSD</sequence>
<keyword evidence="1" id="KW-0472">Membrane</keyword>
<dbReference type="AlphaFoldDB" id="A0A179B6J1"/>
<evidence type="ECO:0000313" key="3">
    <source>
        <dbReference type="Proteomes" id="UP000078368"/>
    </source>
</evidence>
<keyword evidence="1" id="KW-0812">Transmembrane</keyword>
<feature type="transmembrane region" description="Helical" evidence="1">
    <location>
        <begin position="39"/>
        <end position="64"/>
    </location>
</feature>
<dbReference type="STRING" id="1823756.A4H34_05905"/>
<protein>
    <submittedName>
        <fullName evidence="2">Uncharacterized protein</fullName>
    </submittedName>
</protein>
<organism evidence="2 3">
    <name type="scientific">Peptidiphaga gingivicola</name>
    <dbReference type="NCBI Taxonomy" id="2741497"/>
    <lineage>
        <taxon>Bacteria</taxon>
        <taxon>Bacillati</taxon>
        <taxon>Actinomycetota</taxon>
        <taxon>Actinomycetes</taxon>
        <taxon>Actinomycetales</taxon>
        <taxon>Actinomycetaceae</taxon>
        <taxon>Peptidiphaga</taxon>
    </lineage>
</organism>
<reference evidence="2 3" key="1">
    <citation type="submission" date="2016-04" db="EMBL/GenBank/DDBJ databases">
        <title>Peptidophaga gingivicola gen. nov., sp. nov., isolated from human subgingival plaque.</title>
        <authorList>
            <person name="Beall C.J."/>
            <person name="Mokrzan E.M."/>
            <person name="Griffen A.L."/>
            <person name="Leys E.J."/>
        </authorList>
    </citation>
    <scope>NUCLEOTIDE SEQUENCE [LARGE SCALE GENOMIC DNA]</scope>
    <source>
        <strain evidence="2 3">BA112</strain>
    </source>
</reference>
<dbReference type="EMBL" id="LVZK01000001">
    <property type="protein sequence ID" value="OAP86654.1"/>
    <property type="molecule type" value="Genomic_DNA"/>
</dbReference>
<accession>A0A179B6J1</accession>
<keyword evidence="1" id="KW-1133">Transmembrane helix</keyword>
<gene>
    <name evidence="2" type="ORF">A4H34_05905</name>
</gene>